<proteinExistence type="predicted"/>
<evidence type="ECO:0000313" key="2">
    <source>
        <dbReference type="Proteomes" id="UP000253495"/>
    </source>
</evidence>
<accession>A0A368VUS5</accession>
<keyword evidence="2" id="KW-1185">Reference proteome</keyword>
<dbReference type="Proteomes" id="UP000253495">
    <property type="component" value="Unassembled WGS sequence"/>
</dbReference>
<name>A0A368VUS5_9ACTN</name>
<organism evidence="1 2">
    <name type="scientific">Halopolyspora algeriensis</name>
    <dbReference type="NCBI Taxonomy" id="1500506"/>
    <lineage>
        <taxon>Bacteria</taxon>
        <taxon>Bacillati</taxon>
        <taxon>Actinomycetota</taxon>
        <taxon>Actinomycetes</taxon>
        <taxon>Actinomycetes incertae sedis</taxon>
        <taxon>Halopolyspora</taxon>
    </lineage>
</organism>
<gene>
    <name evidence="1" type="ORF">DFQ14_106206</name>
</gene>
<protein>
    <submittedName>
        <fullName evidence="1">Uncharacterized protein</fullName>
    </submittedName>
</protein>
<reference evidence="1 2" key="1">
    <citation type="submission" date="2018-07" db="EMBL/GenBank/DDBJ databases">
        <title>Genomic Encyclopedia of Type Strains, Phase III (KMG-III): the genomes of soil and plant-associated and newly described type strains.</title>
        <authorList>
            <person name="Whitman W."/>
        </authorList>
    </citation>
    <scope>NUCLEOTIDE SEQUENCE [LARGE SCALE GENOMIC DNA]</scope>
    <source>
        <strain evidence="1 2">CECT 8575</strain>
    </source>
</reference>
<dbReference type="AlphaFoldDB" id="A0A368VUS5"/>
<comment type="caution">
    <text evidence="1">The sequence shown here is derived from an EMBL/GenBank/DDBJ whole genome shotgun (WGS) entry which is preliminary data.</text>
</comment>
<sequence>MLSPGRSSEVGNFTSGNALASLIVPGGDEACSTGLGAVGHNGAMVTPLEGLRRLEAAAESGELADVHDDDFDTEEQ</sequence>
<dbReference type="EMBL" id="QPJC01000006">
    <property type="protein sequence ID" value="RCW43726.1"/>
    <property type="molecule type" value="Genomic_DNA"/>
</dbReference>
<evidence type="ECO:0000313" key="1">
    <source>
        <dbReference type="EMBL" id="RCW43726.1"/>
    </source>
</evidence>